<accession>A0A0C9XFU2</accession>
<feature type="domain" description="DUF7330" evidence="2">
    <location>
        <begin position="37"/>
        <end position="123"/>
    </location>
</feature>
<dbReference type="STRING" id="1095629.A0A0C9XFU2"/>
<keyword evidence="4" id="KW-1185">Reference proteome</keyword>
<reference evidence="3 4" key="1">
    <citation type="submission" date="2014-04" db="EMBL/GenBank/DDBJ databases">
        <authorList>
            <consortium name="DOE Joint Genome Institute"/>
            <person name="Kuo A."/>
            <person name="Kohler A."/>
            <person name="Nagy L.G."/>
            <person name="Floudas D."/>
            <person name="Copeland A."/>
            <person name="Barry K.W."/>
            <person name="Cichocki N."/>
            <person name="Veneault-Fourrey C."/>
            <person name="LaButti K."/>
            <person name="Lindquist E.A."/>
            <person name="Lipzen A."/>
            <person name="Lundell T."/>
            <person name="Morin E."/>
            <person name="Murat C."/>
            <person name="Sun H."/>
            <person name="Tunlid A."/>
            <person name="Henrissat B."/>
            <person name="Grigoriev I.V."/>
            <person name="Hibbett D.S."/>
            <person name="Martin F."/>
            <person name="Nordberg H.P."/>
            <person name="Cantor M.N."/>
            <person name="Hua S.X."/>
        </authorList>
    </citation>
    <scope>NUCLEOTIDE SEQUENCE [LARGE SCALE GENOMIC DNA]</scope>
    <source>
        <strain evidence="3 4">LaAM-08-1</strain>
    </source>
</reference>
<evidence type="ECO:0000313" key="4">
    <source>
        <dbReference type="Proteomes" id="UP000054477"/>
    </source>
</evidence>
<dbReference type="HOGENOM" id="CLU_064766_0_0_1"/>
<dbReference type="OrthoDB" id="3177929at2759"/>
<sequence length="200" mass="23045">MSSDHSTLSYEKSRNIDGQPTRGTHKVKYHPSAEWDFQLDSEHLPIDLSLILPHYRARAQPIEHRMAMLAESQSSPVKLKVCRNSPRTRFYLKVQGGASDVTLWLPSDFKGHIYHTGKATFSAGFINRILRRARVNEPDGEERYDEDDVVVITRGRITFKMWDVQTCSPENTHKESLKRIFGCSWKAPETAIDWDCLLKD</sequence>
<reference evidence="4" key="2">
    <citation type="submission" date="2015-01" db="EMBL/GenBank/DDBJ databases">
        <title>Evolutionary Origins and Diversification of the Mycorrhizal Mutualists.</title>
        <authorList>
            <consortium name="DOE Joint Genome Institute"/>
            <consortium name="Mycorrhizal Genomics Consortium"/>
            <person name="Kohler A."/>
            <person name="Kuo A."/>
            <person name="Nagy L.G."/>
            <person name="Floudas D."/>
            <person name="Copeland A."/>
            <person name="Barry K.W."/>
            <person name="Cichocki N."/>
            <person name="Veneault-Fourrey C."/>
            <person name="LaButti K."/>
            <person name="Lindquist E.A."/>
            <person name="Lipzen A."/>
            <person name="Lundell T."/>
            <person name="Morin E."/>
            <person name="Murat C."/>
            <person name="Riley R."/>
            <person name="Ohm R."/>
            <person name="Sun H."/>
            <person name="Tunlid A."/>
            <person name="Henrissat B."/>
            <person name="Grigoriev I.V."/>
            <person name="Hibbett D.S."/>
            <person name="Martin F."/>
        </authorList>
    </citation>
    <scope>NUCLEOTIDE SEQUENCE [LARGE SCALE GENOMIC DNA]</scope>
    <source>
        <strain evidence="4">LaAM-08-1</strain>
    </source>
</reference>
<evidence type="ECO:0000313" key="3">
    <source>
        <dbReference type="EMBL" id="KIK03816.1"/>
    </source>
</evidence>
<evidence type="ECO:0000256" key="1">
    <source>
        <dbReference type="SAM" id="MobiDB-lite"/>
    </source>
</evidence>
<feature type="region of interest" description="Disordered" evidence="1">
    <location>
        <begin position="1"/>
        <end position="25"/>
    </location>
</feature>
<dbReference type="InterPro" id="IPR055754">
    <property type="entry name" value="DUF7330"/>
</dbReference>
<gene>
    <name evidence="3" type="ORF">K443DRAFT_676477</name>
</gene>
<dbReference type="AlphaFoldDB" id="A0A0C9XFU2"/>
<dbReference type="Pfam" id="PF24016">
    <property type="entry name" value="DUF7330"/>
    <property type="match status" value="1"/>
</dbReference>
<feature type="compositionally biased region" description="Polar residues" evidence="1">
    <location>
        <begin position="1"/>
        <end position="22"/>
    </location>
</feature>
<evidence type="ECO:0000259" key="2">
    <source>
        <dbReference type="Pfam" id="PF24016"/>
    </source>
</evidence>
<dbReference type="Proteomes" id="UP000054477">
    <property type="component" value="Unassembled WGS sequence"/>
</dbReference>
<organism evidence="3 4">
    <name type="scientific">Laccaria amethystina LaAM-08-1</name>
    <dbReference type="NCBI Taxonomy" id="1095629"/>
    <lineage>
        <taxon>Eukaryota</taxon>
        <taxon>Fungi</taxon>
        <taxon>Dikarya</taxon>
        <taxon>Basidiomycota</taxon>
        <taxon>Agaricomycotina</taxon>
        <taxon>Agaricomycetes</taxon>
        <taxon>Agaricomycetidae</taxon>
        <taxon>Agaricales</taxon>
        <taxon>Agaricineae</taxon>
        <taxon>Hydnangiaceae</taxon>
        <taxon>Laccaria</taxon>
    </lineage>
</organism>
<name>A0A0C9XFU2_9AGAR</name>
<proteinExistence type="predicted"/>
<dbReference type="EMBL" id="KN838576">
    <property type="protein sequence ID" value="KIK03816.1"/>
    <property type="molecule type" value="Genomic_DNA"/>
</dbReference>
<protein>
    <recommendedName>
        <fullName evidence="2">DUF7330 domain-containing protein</fullName>
    </recommendedName>
</protein>